<organism evidence="2 3">
    <name type="scientific">Sulfuracidifex tepidarius</name>
    <dbReference type="NCBI Taxonomy" id="1294262"/>
    <lineage>
        <taxon>Archaea</taxon>
        <taxon>Thermoproteota</taxon>
        <taxon>Thermoprotei</taxon>
        <taxon>Sulfolobales</taxon>
        <taxon>Sulfolobaceae</taxon>
        <taxon>Sulfuracidifex</taxon>
    </lineage>
</organism>
<protein>
    <submittedName>
        <fullName evidence="2">Uncharacterized protein</fullName>
    </submittedName>
</protein>
<evidence type="ECO:0000313" key="2">
    <source>
        <dbReference type="EMBL" id="BBG25308.1"/>
    </source>
</evidence>
<dbReference type="Pfam" id="PF05942">
    <property type="entry name" value="PaREP1"/>
    <property type="match status" value="1"/>
</dbReference>
<keyword evidence="1" id="KW-0472">Membrane</keyword>
<keyword evidence="1" id="KW-1133">Transmembrane helix</keyword>
<dbReference type="Gene3D" id="1.20.120.330">
    <property type="entry name" value="Nucleotidyltransferases domain 2"/>
    <property type="match status" value="1"/>
</dbReference>
<dbReference type="KEGG" id="step:IC006_2643"/>
<reference evidence="2 3" key="1">
    <citation type="journal article" date="2020" name="Int. J. Syst. Evol. Microbiol.">
        <title>Sulfuracidifex tepidarius gen. nov., sp. nov. and transfer of Sulfolobus metallicus Huber and Stetter 1992 to the genus Sulfuracidifex as Sulfuracidifex metallicus comb. nov.</title>
        <authorList>
            <person name="Itoh T."/>
            <person name="Miura T."/>
            <person name="Sakai H.D."/>
            <person name="Kato S."/>
            <person name="Ohkuma M."/>
            <person name="Takashina T."/>
        </authorList>
    </citation>
    <scope>NUCLEOTIDE SEQUENCE [LARGE SCALE GENOMIC DNA]</scope>
    <source>
        <strain evidence="2 3">IC-006</strain>
    </source>
</reference>
<sequence>MTLAPSVTVIEIYVILVVFILCYKGAIHPHPCGWGLQPPLNPQDKNHFYLLIGGEQRCGVLSEIIYNFIKKASEDQRKNEEEFLVDLLLSARTSGTDNLLLKLIDYHLKEGEKEEGKGNLIEAGENYWLSLSYTLKLVALKENLEINDYPSYYSLVEYLSYRTQDPSLIIDFVNAEKLHGEYHPRPQGEGFDIRRDHVIALIRKIKENILKIQ</sequence>
<evidence type="ECO:0000313" key="3">
    <source>
        <dbReference type="Proteomes" id="UP000322983"/>
    </source>
</evidence>
<dbReference type="AlphaFoldDB" id="A0A510DZJ9"/>
<dbReference type="Proteomes" id="UP000322983">
    <property type="component" value="Chromosome"/>
</dbReference>
<keyword evidence="1" id="KW-0812">Transmembrane</keyword>
<dbReference type="EMBL" id="AP018929">
    <property type="protein sequence ID" value="BBG25308.1"/>
    <property type="molecule type" value="Genomic_DNA"/>
</dbReference>
<gene>
    <name evidence="2" type="ORF">IC006_2643</name>
</gene>
<evidence type="ECO:0000256" key="1">
    <source>
        <dbReference type="SAM" id="Phobius"/>
    </source>
</evidence>
<proteinExistence type="predicted"/>
<dbReference type="InterPro" id="IPR010268">
    <property type="entry name" value="PaREP1"/>
</dbReference>
<dbReference type="RefSeq" id="WP_162204982.1">
    <property type="nucleotide sequence ID" value="NZ_BBCL01000004.1"/>
</dbReference>
<feature type="transmembrane region" description="Helical" evidence="1">
    <location>
        <begin position="6"/>
        <end position="23"/>
    </location>
</feature>
<accession>A0A510DZJ9</accession>
<name>A0A510DZJ9_9CREN</name>
<keyword evidence="3" id="KW-1185">Reference proteome</keyword>